<evidence type="ECO:0000256" key="1">
    <source>
        <dbReference type="ARBA" id="ARBA00022614"/>
    </source>
</evidence>
<dbReference type="Pfam" id="PF13855">
    <property type="entry name" value="LRR_8"/>
    <property type="match status" value="1"/>
</dbReference>
<comment type="caution">
    <text evidence="6">The sequence shown here is derived from an EMBL/GenBank/DDBJ whole genome shotgun (WGS) entry which is preliminary data.</text>
</comment>
<feature type="region of interest" description="Disordered" evidence="4">
    <location>
        <begin position="813"/>
        <end position="853"/>
    </location>
</feature>
<dbReference type="PANTHER" id="PTHR24369">
    <property type="entry name" value="ANTIGEN BSP, PUTATIVE-RELATED"/>
    <property type="match status" value="1"/>
</dbReference>
<evidence type="ECO:0000256" key="4">
    <source>
        <dbReference type="SAM" id="MobiDB-lite"/>
    </source>
</evidence>
<sequence>MGDRIEEIVGVEGGSDDDDDDDRVTFGMLSLSLLCVHTLGPDNDRQRRCSGPVESLSSRMCTHVALWISSEFSHSVNEISPVICDQGGVLDRGCGTKNHATPPDCPPQCLCVPNRMSCEKPGLRHLPSPYMLQIEHLVVQNQTFDSTHLGPTEMSMYTSPEYGGQVRLKRLHIRFCNIRTIGRNAFQALGSNLEMLDLTGNPLKHIGDYAFAGLGQLTLILDYVEQPELDEYTFEGLAKMKSLIMRHSNLVTLPYKPLLHLSSEGKLDKLLLKGNHLRKLDEKFDNIFMHLQDFEIAGNPWHCDCQLTWLIRRYRLMLENRSNPFKQRRRRWPEDGPMDWEAEDNQPKCGSPPALIGRNFSDLITSLDEVYKQFTNKRVNFHLPTVLYCPPPHLQSLDINLQHLLTPALSRQSSKTETRTERTSDSTNENDAGKTYINLKCAMKGSPQLAITWNYHHPSMGLKNVSNLSTVHRRGASNLDELARSADSWSFDLSDLMETESDITVRRNDDLDVYSCLGQDVIGNVSALIRVHWPPTVPTVPHTEKVTTTTPTINVSRKQLPNEWPKDMITSTSMLHSPKFSLGELLGAIAGTFLSTVLLFFIVHHTLHCRLNGCDKQKRTESAKSEAGILQSPGVSPAGTSSSNASSSNTKLISPTNGGADYCPGSRPVQINPEALSLTANLLNAHAYHQLINGNCALGRNTLPVGLGQAVVSQGAGINRSLGSQAQIPQQQIYRTSDGCATSMAAYEPVAYSDANNLTYDIPLITNMNAANTPQQIRMLTEQHIPLLFSGMLRDPNRPNDSKPLQNSGLIQSALMIPPPPSIPQPSLPASSSSLTLTGSSARTPMDSDNLMALQSGFPIPANHNLSSSPPVILTR</sequence>
<feature type="compositionally biased region" description="Low complexity" evidence="4">
    <location>
        <begin position="636"/>
        <end position="650"/>
    </location>
</feature>
<evidence type="ECO:0000259" key="5">
    <source>
        <dbReference type="PROSITE" id="PS50835"/>
    </source>
</evidence>
<feature type="compositionally biased region" description="Low complexity" evidence="4">
    <location>
        <begin position="828"/>
        <end position="841"/>
    </location>
</feature>
<dbReference type="SUPFAM" id="SSF52058">
    <property type="entry name" value="L domain-like"/>
    <property type="match status" value="1"/>
</dbReference>
<keyword evidence="1" id="KW-0433">Leucine-rich repeat</keyword>
<evidence type="ECO:0000256" key="3">
    <source>
        <dbReference type="ARBA" id="ARBA00022737"/>
    </source>
</evidence>
<evidence type="ECO:0000313" key="6">
    <source>
        <dbReference type="EMBL" id="CAL5136286.1"/>
    </source>
</evidence>
<dbReference type="InterPro" id="IPR032675">
    <property type="entry name" value="LRR_dom_sf"/>
</dbReference>
<dbReference type="GO" id="GO:0005886">
    <property type="term" value="C:plasma membrane"/>
    <property type="evidence" value="ECO:0007669"/>
    <property type="project" value="TreeGrafter"/>
</dbReference>
<dbReference type="InterPro" id="IPR050541">
    <property type="entry name" value="LRR_TM_domain-containing"/>
</dbReference>
<dbReference type="AlphaFoldDB" id="A0AAV2TJN9"/>
<reference evidence="6" key="1">
    <citation type="submission" date="2024-06" db="EMBL/GenBank/DDBJ databases">
        <authorList>
            <person name="Liu X."/>
            <person name="Lenzi L."/>
            <person name="Haldenby T S."/>
            <person name="Uol C."/>
        </authorList>
    </citation>
    <scope>NUCLEOTIDE SEQUENCE</scope>
</reference>
<organism evidence="6 7">
    <name type="scientific">Calicophoron daubneyi</name>
    <name type="common">Rumen fluke</name>
    <name type="synonym">Paramphistomum daubneyi</name>
    <dbReference type="NCBI Taxonomy" id="300641"/>
    <lineage>
        <taxon>Eukaryota</taxon>
        <taxon>Metazoa</taxon>
        <taxon>Spiralia</taxon>
        <taxon>Lophotrochozoa</taxon>
        <taxon>Platyhelminthes</taxon>
        <taxon>Trematoda</taxon>
        <taxon>Digenea</taxon>
        <taxon>Plagiorchiida</taxon>
        <taxon>Pronocephalata</taxon>
        <taxon>Paramphistomoidea</taxon>
        <taxon>Paramphistomidae</taxon>
        <taxon>Calicophoron</taxon>
    </lineage>
</organism>
<proteinExistence type="predicted"/>
<dbReference type="InterPro" id="IPR007110">
    <property type="entry name" value="Ig-like_dom"/>
</dbReference>
<accession>A0AAV2TJN9</accession>
<dbReference type="EMBL" id="CAXLJL010000301">
    <property type="protein sequence ID" value="CAL5136286.1"/>
    <property type="molecule type" value="Genomic_DNA"/>
</dbReference>
<dbReference type="Gene3D" id="3.80.10.10">
    <property type="entry name" value="Ribonuclease Inhibitor"/>
    <property type="match status" value="2"/>
</dbReference>
<dbReference type="InterPro" id="IPR001611">
    <property type="entry name" value="Leu-rich_rpt"/>
</dbReference>
<dbReference type="PANTHER" id="PTHR24369:SF210">
    <property type="entry name" value="CHAOPTIN-RELATED"/>
    <property type="match status" value="1"/>
</dbReference>
<name>A0AAV2TJN9_CALDB</name>
<evidence type="ECO:0000313" key="7">
    <source>
        <dbReference type="Proteomes" id="UP001497525"/>
    </source>
</evidence>
<gene>
    <name evidence="6" type="ORF">CDAUBV1_LOCUS10349</name>
</gene>
<keyword evidence="2" id="KW-0732">Signal</keyword>
<dbReference type="Proteomes" id="UP001497525">
    <property type="component" value="Unassembled WGS sequence"/>
</dbReference>
<evidence type="ECO:0000256" key="2">
    <source>
        <dbReference type="ARBA" id="ARBA00022729"/>
    </source>
</evidence>
<dbReference type="PROSITE" id="PS51450">
    <property type="entry name" value="LRR"/>
    <property type="match status" value="1"/>
</dbReference>
<feature type="compositionally biased region" description="Pro residues" evidence="4">
    <location>
        <begin position="817"/>
        <end position="827"/>
    </location>
</feature>
<feature type="region of interest" description="Disordered" evidence="4">
    <location>
        <begin position="622"/>
        <end position="651"/>
    </location>
</feature>
<keyword evidence="3" id="KW-0677">Repeat</keyword>
<protein>
    <recommendedName>
        <fullName evidence="5">Ig-like domain-containing protein</fullName>
    </recommendedName>
</protein>
<dbReference type="PROSITE" id="PS50835">
    <property type="entry name" value="IG_LIKE"/>
    <property type="match status" value="1"/>
</dbReference>
<feature type="compositionally biased region" description="Basic and acidic residues" evidence="4">
    <location>
        <begin position="414"/>
        <end position="424"/>
    </location>
</feature>
<feature type="region of interest" description="Disordered" evidence="4">
    <location>
        <begin position="409"/>
        <end position="431"/>
    </location>
</feature>
<feature type="domain" description="Ig-like" evidence="5">
    <location>
        <begin position="407"/>
        <end position="516"/>
    </location>
</feature>